<keyword evidence="2" id="KW-1185">Reference proteome</keyword>
<protein>
    <submittedName>
        <fullName evidence="1">Immunity protein 50 of polymorphic toxin system</fullName>
    </submittedName>
</protein>
<dbReference type="Proteomes" id="UP000294901">
    <property type="component" value="Unassembled WGS sequence"/>
</dbReference>
<name>A0A4R6JWD7_9ACTN</name>
<comment type="caution">
    <text evidence="1">The sequence shown here is derived from an EMBL/GenBank/DDBJ whole genome shotgun (WGS) entry which is preliminary data.</text>
</comment>
<sequence>MAGWTQALGNPEGILTVYGGDVPELVAVSVHELTIERDGPSLTVTFDLPSYPADPPAKWVRGRFNVVQVRLRLFGLTDLEVSGFSTDPVVDIGLTAGDPVHLAIRSTELTVTASAAFADLAGFSAYQRSDTR</sequence>
<dbReference type="Pfam" id="PF15594">
    <property type="entry name" value="Imm50"/>
    <property type="match status" value="1"/>
</dbReference>
<evidence type="ECO:0000313" key="1">
    <source>
        <dbReference type="EMBL" id="TDO40597.1"/>
    </source>
</evidence>
<organism evidence="1 2">
    <name type="scientific">Paractinoplanes brasiliensis</name>
    <dbReference type="NCBI Taxonomy" id="52695"/>
    <lineage>
        <taxon>Bacteria</taxon>
        <taxon>Bacillati</taxon>
        <taxon>Actinomycetota</taxon>
        <taxon>Actinomycetes</taxon>
        <taxon>Micromonosporales</taxon>
        <taxon>Micromonosporaceae</taxon>
        <taxon>Paractinoplanes</taxon>
    </lineage>
</organism>
<dbReference type="OrthoDB" id="2867502at2"/>
<accession>A0A4R6JWD7</accession>
<reference evidence="1 2" key="1">
    <citation type="submission" date="2019-03" db="EMBL/GenBank/DDBJ databases">
        <title>Sequencing the genomes of 1000 actinobacteria strains.</title>
        <authorList>
            <person name="Klenk H.-P."/>
        </authorList>
    </citation>
    <scope>NUCLEOTIDE SEQUENCE [LARGE SCALE GENOMIC DNA]</scope>
    <source>
        <strain evidence="1 2">DSM 43805</strain>
    </source>
</reference>
<evidence type="ECO:0000313" key="2">
    <source>
        <dbReference type="Proteomes" id="UP000294901"/>
    </source>
</evidence>
<dbReference type="RefSeq" id="WP_133874749.1">
    <property type="nucleotide sequence ID" value="NZ_BOMD01000007.1"/>
</dbReference>
<gene>
    <name evidence="1" type="ORF">C8E87_4312</name>
</gene>
<proteinExistence type="predicted"/>
<dbReference type="EMBL" id="SNWR01000001">
    <property type="protein sequence ID" value="TDO40597.1"/>
    <property type="molecule type" value="Genomic_DNA"/>
</dbReference>
<dbReference type="InterPro" id="IPR028957">
    <property type="entry name" value="Imm50"/>
</dbReference>
<dbReference type="AlphaFoldDB" id="A0A4R6JWD7"/>